<name>A0A7C0TZ60_THELI</name>
<organism evidence="2">
    <name type="scientific">Thermococcus litoralis</name>
    <dbReference type="NCBI Taxonomy" id="2265"/>
    <lineage>
        <taxon>Archaea</taxon>
        <taxon>Methanobacteriati</taxon>
        <taxon>Methanobacteriota</taxon>
        <taxon>Thermococci</taxon>
        <taxon>Thermococcales</taxon>
        <taxon>Thermococcaceae</taxon>
        <taxon>Thermococcus</taxon>
    </lineage>
</organism>
<dbReference type="Pfam" id="PF01739">
    <property type="entry name" value="CheR"/>
    <property type="match status" value="1"/>
</dbReference>
<accession>A0A7C0TZ60</accession>
<dbReference type="Gene3D" id="3.40.50.150">
    <property type="entry name" value="Vaccinia Virus protein VP39"/>
    <property type="match status" value="1"/>
</dbReference>
<dbReference type="PROSITE" id="PS50123">
    <property type="entry name" value="CHER"/>
    <property type="match status" value="1"/>
</dbReference>
<dbReference type="PANTHER" id="PTHR24422:SF10">
    <property type="entry name" value="CHEMOTAXIS PROTEIN METHYLTRANSFERASE 2"/>
    <property type="match status" value="1"/>
</dbReference>
<dbReference type="InterPro" id="IPR029063">
    <property type="entry name" value="SAM-dependent_MTases_sf"/>
</dbReference>
<feature type="domain" description="CheR-type methyltransferase" evidence="1">
    <location>
        <begin position="1"/>
        <end position="109"/>
    </location>
</feature>
<evidence type="ECO:0000313" key="2">
    <source>
        <dbReference type="EMBL" id="HDD31567.1"/>
    </source>
</evidence>
<proteinExistence type="predicted"/>
<dbReference type="InterPro" id="IPR050903">
    <property type="entry name" value="Bact_Chemotaxis_MeTrfase"/>
</dbReference>
<protein>
    <submittedName>
        <fullName evidence="2">Chemotaxis protein</fullName>
    </submittedName>
</protein>
<dbReference type="InterPro" id="IPR000780">
    <property type="entry name" value="CheR_MeTrfase"/>
</dbReference>
<reference evidence="2" key="1">
    <citation type="journal article" date="2020" name="mSystems">
        <title>Genome- and Community-Level Interaction Insights into Carbon Utilization and Element Cycling Functions of Hydrothermarchaeota in Hydrothermal Sediment.</title>
        <authorList>
            <person name="Zhou Z."/>
            <person name="Liu Y."/>
            <person name="Xu W."/>
            <person name="Pan J."/>
            <person name="Luo Z.H."/>
            <person name="Li M."/>
        </authorList>
    </citation>
    <scope>NUCLEOTIDE SEQUENCE [LARGE SCALE GENOMIC DNA]</scope>
    <source>
        <strain evidence="2">HyVt-151</strain>
    </source>
</reference>
<dbReference type="PANTHER" id="PTHR24422">
    <property type="entry name" value="CHEMOTAXIS PROTEIN METHYLTRANSFERASE"/>
    <property type="match status" value="1"/>
</dbReference>
<comment type="caution">
    <text evidence="2">The sequence shown here is derived from an EMBL/GenBank/DDBJ whole genome shotgun (WGS) entry which is preliminary data.</text>
</comment>
<dbReference type="SUPFAM" id="SSF53335">
    <property type="entry name" value="S-adenosyl-L-methionine-dependent methyltransferases"/>
    <property type="match status" value="1"/>
</dbReference>
<gene>
    <name evidence="2" type="ORF">ENF72_02945</name>
</gene>
<dbReference type="PRINTS" id="PR00996">
    <property type="entry name" value="CHERMTFRASE"/>
</dbReference>
<sequence>TPLPYRAKYFEKTSDGWKVLPNVTEYVSFEQLNLMDRVAMRKKRGYDFIFCRNVLIYFNEISRKRVVSYLYDALLKGGYIFLGHSESVGRITAAFVLERRGDFLCYKKP</sequence>
<evidence type="ECO:0000259" key="1">
    <source>
        <dbReference type="PROSITE" id="PS50123"/>
    </source>
</evidence>
<feature type="non-terminal residue" evidence="2">
    <location>
        <position position="1"/>
    </location>
</feature>
<dbReference type="InterPro" id="IPR022642">
    <property type="entry name" value="CheR_C"/>
</dbReference>
<dbReference type="AlphaFoldDB" id="A0A7C0TZ60"/>
<dbReference type="EMBL" id="DQYG01000125">
    <property type="protein sequence ID" value="HDD31567.1"/>
    <property type="molecule type" value="Genomic_DNA"/>
</dbReference>
<dbReference type="GO" id="GO:0008757">
    <property type="term" value="F:S-adenosylmethionine-dependent methyltransferase activity"/>
    <property type="evidence" value="ECO:0007669"/>
    <property type="project" value="InterPro"/>
</dbReference>
<dbReference type="Proteomes" id="UP000886210">
    <property type="component" value="Unassembled WGS sequence"/>
</dbReference>